<evidence type="ECO:0008006" key="9">
    <source>
        <dbReference type="Google" id="ProtNLM"/>
    </source>
</evidence>
<dbReference type="PANTHER" id="PTHR20855">
    <property type="entry name" value="ADIPOR/PROGESTIN RECEPTOR-RELATED"/>
    <property type="match status" value="1"/>
</dbReference>
<feature type="transmembrane region" description="Helical" evidence="6">
    <location>
        <begin position="293"/>
        <end position="313"/>
    </location>
</feature>
<keyword evidence="2 6" id="KW-0812">Transmembrane</keyword>
<accession>A0A9P8PZ00</accession>
<comment type="caution">
    <text evidence="7">The sequence shown here is derived from an EMBL/GenBank/DDBJ whole genome shotgun (WGS) entry which is preliminary data.</text>
</comment>
<dbReference type="GO" id="GO:0046872">
    <property type="term" value="F:metal ion binding"/>
    <property type="evidence" value="ECO:0007669"/>
    <property type="project" value="UniProtKB-KW"/>
</dbReference>
<dbReference type="EMBL" id="JAEUBF010000159">
    <property type="protein sequence ID" value="KAH3680145.1"/>
    <property type="molecule type" value="Genomic_DNA"/>
</dbReference>
<feature type="transmembrane region" description="Helical" evidence="6">
    <location>
        <begin position="261"/>
        <end position="281"/>
    </location>
</feature>
<evidence type="ECO:0000256" key="4">
    <source>
        <dbReference type="ARBA" id="ARBA00023136"/>
    </source>
</evidence>
<keyword evidence="3 6" id="KW-1133">Transmembrane helix</keyword>
<reference evidence="7" key="1">
    <citation type="journal article" date="2021" name="Open Biol.">
        <title>Shared evolutionary footprints suggest mitochondrial oxidative damage underlies multiple complex I losses in fungi.</title>
        <authorList>
            <person name="Schikora-Tamarit M.A."/>
            <person name="Marcet-Houben M."/>
            <person name="Nosek J."/>
            <person name="Gabaldon T."/>
        </authorList>
    </citation>
    <scope>NUCLEOTIDE SEQUENCE</scope>
    <source>
        <strain evidence="7">CBS6341</strain>
    </source>
</reference>
<name>A0A9P8PZ00_9ASCO</name>
<evidence type="ECO:0000256" key="3">
    <source>
        <dbReference type="ARBA" id="ARBA00022989"/>
    </source>
</evidence>
<comment type="subcellular location">
    <subcellularLocation>
        <location evidence="1">Membrane</location>
        <topology evidence="1">Multi-pass membrane protein</topology>
    </subcellularLocation>
</comment>
<dbReference type="GO" id="GO:0006882">
    <property type="term" value="P:intracellular zinc ion homeostasis"/>
    <property type="evidence" value="ECO:0007669"/>
    <property type="project" value="TreeGrafter"/>
</dbReference>
<feature type="binding site" evidence="5">
    <location>
        <position position="314"/>
    </location>
    <ligand>
        <name>Zn(2+)</name>
        <dbReference type="ChEBI" id="CHEBI:29105"/>
    </ligand>
</feature>
<evidence type="ECO:0000256" key="5">
    <source>
        <dbReference type="PIRSR" id="PIRSR604254-1"/>
    </source>
</evidence>
<sequence>MSRTLTDEAISSGSEDLLFKNSDLNKRLKNSPYATDVILMQRAHSSSCSINKIIRSNSLQSGFMSDIDQFVASIENKMKRIESSFSTGNSSSEENANSLATLQNLYDTLVHIKNSAFGKSVNLERFNKVIDERYGDLLSSIDNSEDLTFHEKLLTSLRFLDSKINQFNTFIEDEATSLLPCSVSDYQSTEISAYDAIRKFELKFHNYEHASKEGSKRLLHFHELPFPWRENEYISGGYRFTNNHYHCLHSLYQCHNETVNIWTHLGGGLIMLYICFVDFPNSDLFAKSTRTDIAMIYMFLIASITCLGSSSIWHTFNGTANLFMRKKFACIDYTGITILISTSVVTTEYASLYYSSPLLRIGFVSFSLLCAISGFFFNWSSYFDNPKSKPFRIGFYILLSVLGMAAYCHLGWEKGFWHATVYYSPLLKSHVWYLIGVFFYGSLIPEIFRCDVEVLPTPVEEELVSNETLSNLHKHFSKTPHYTEHKNKWWSLWWVDYIGSSHNIWHVFVLLGVLGHYLAIYEMFENIPLNK</sequence>
<proteinExistence type="predicted"/>
<evidence type="ECO:0000256" key="1">
    <source>
        <dbReference type="ARBA" id="ARBA00004141"/>
    </source>
</evidence>
<organism evidence="7 8">
    <name type="scientific">Wickerhamomyces mucosus</name>
    <dbReference type="NCBI Taxonomy" id="1378264"/>
    <lineage>
        <taxon>Eukaryota</taxon>
        <taxon>Fungi</taxon>
        <taxon>Dikarya</taxon>
        <taxon>Ascomycota</taxon>
        <taxon>Saccharomycotina</taxon>
        <taxon>Saccharomycetes</taxon>
        <taxon>Phaffomycetales</taxon>
        <taxon>Wickerhamomycetaceae</taxon>
        <taxon>Wickerhamomyces</taxon>
    </lineage>
</organism>
<protein>
    <recommendedName>
        <fullName evidence="9">ADIPOR-like receptor IZH3</fullName>
    </recommendedName>
</protein>
<evidence type="ECO:0000256" key="6">
    <source>
        <dbReference type="SAM" id="Phobius"/>
    </source>
</evidence>
<keyword evidence="4 6" id="KW-0472">Membrane</keyword>
<dbReference type="GO" id="GO:0038023">
    <property type="term" value="F:signaling receptor activity"/>
    <property type="evidence" value="ECO:0007669"/>
    <property type="project" value="TreeGrafter"/>
</dbReference>
<dbReference type="OrthoDB" id="5585746at2759"/>
<keyword evidence="5" id="KW-0862">Zinc</keyword>
<dbReference type="AlphaFoldDB" id="A0A9P8PZ00"/>
<evidence type="ECO:0000256" key="2">
    <source>
        <dbReference type="ARBA" id="ARBA00022692"/>
    </source>
</evidence>
<evidence type="ECO:0000313" key="8">
    <source>
        <dbReference type="Proteomes" id="UP000769528"/>
    </source>
</evidence>
<gene>
    <name evidence="7" type="ORF">WICMUC_000546</name>
</gene>
<dbReference type="PANTHER" id="PTHR20855:SF97">
    <property type="entry name" value="ADIPOR-LIKE RECEPTOR IZH3-RELATED"/>
    <property type="match status" value="1"/>
</dbReference>
<feature type="transmembrane region" description="Helical" evidence="6">
    <location>
        <begin position="361"/>
        <end position="381"/>
    </location>
</feature>
<keyword evidence="8" id="KW-1185">Reference proteome</keyword>
<evidence type="ECO:0000313" key="7">
    <source>
        <dbReference type="EMBL" id="KAH3680145.1"/>
    </source>
</evidence>
<dbReference type="GO" id="GO:0016020">
    <property type="term" value="C:membrane"/>
    <property type="evidence" value="ECO:0007669"/>
    <property type="project" value="UniProtKB-SubCell"/>
</dbReference>
<reference evidence="7" key="2">
    <citation type="submission" date="2021-01" db="EMBL/GenBank/DDBJ databases">
        <authorList>
            <person name="Schikora-Tamarit M.A."/>
        </authorList>
    </citation>
    <scope>NUCLEOTIDE SEQUENCE</scope>
    <source>
        <strain evidence="7">CBS6341</strain>
    </source>
</reference>
<feature type="transmembrane region" description="Helical" evidence="6">
    <location>
        <begin position="333"/>
        <end position="354"/>
    </location>
</feature>
<feature type="transmembrane region" description="Helical" evidence="6">
    <location>
        <begin position="431"/>
        <end position="448"/>
    </location>
</feature>
<feature type="transmembrane region" description="Helical" evidence="6">
    <location>
        <begin position="393"/>
        <end position="410"/>
    </location>
</feature>
<dbReference type="InterPro" id="IPR004254">
    <property type="entry name" value="AdipoR/HlyIII-related"/>
</dbReference>
<keyword evidence="5" id="KW-0479">Metal-binding</keyword>
<dbReference type="Proteomes" id="UP000769528">
    <property type="component" value="Unassembled WGS sequence"/>
</dbReference>
<feature type="transmembrane region" description="Helical" evidence="6">
    <location>
        <begin position="504"/>
        <end position="524"/>
    </location>
</feature>
<dbReference type="Pfam" id="PF03006">
    <property type="entry name" value="HlyIII"/>
    <property type="match status" value="1"/>
</dbReference>